<dbReference type="AlphaFoldDB" id="A0A067ML16"/>
<organism evidence="1 2">
    <name type="scientific">Botryobasidium botryosum (strain FD-172 SS1)</name>
    <dbReference type="NCBI Taxonomy" id="930990"/>
    <lineage>
        <taxon>Eukaryota</taxon>
        <taxon>Fungi</taxon>
        <taxon>Dikarya</taxon>
        <taxon>Basidiomycota</taxon>
        <taxon>Agaricomycotina</taxon>
        <taxon>Agaricomycetes</taxon>
        <taxon>Cantharellales</taxon>
        <taxon>Botryobasidiaceae</taxon>
        <taxon>Botryobasidium</taxon>
    </lineage>
</organism>
<dbReference type="OrthoDB" id="437369at2759"/>
<dbReference type="GO" id="GO:0001735">
    <property type="term" value="F:prenylcysteine oxidase activity"/>
    <property type="evidence" value="ECO:0007669"/>
    <property type="project" value="InterPro"/>
</dbReference>
<proteinExistence type="predicted"/>
<dbReference type="InterPro" id="IPR017046">
    <property type="entry name" value="Prenylcysteine_Oxase1"/>
</dbReference>
<dbReference type="SUPFAM" id="SSF51905">
    <property type="entry name" value="FAD/NAD(P)-binding domain"/>
    <property type="match status" value="1"/>
</dbReference>
<reference evidence="2" key="1">
    <citation type="journal article" date="2014" name="Proc. Natl. Acad. Sci. U.S.A.">
        <title>Extensive sampling of basidiomycete genomes demonstrates inadequacy of the white-rot/brown-rot paradigm for wood decay fungi.</title>
        <authorList>
            <person name="Riley R."/>
            <person name="Salamov A.A."/>
            <person name="Brown D.W."/>
            <person name="Nagy L.G."/>
            <person name="Floudas D."/>
            <person name="Held B.W."/>
            <person name="Levasseur A."/>
            <person name="Lombard V."/>
            <person name="Morin E."/>
            <person name="Otillar R."/>
            <person name="Lindquist E.A."/>
            <person name="Sun H."/>
            <person name="LaButti K.M."/>
            <person name="Schmutz J."/>
            <person name="Jabbour D."/>
            <person name="Luo H."/>
            <person name="Baker S.E."/>
            <person name="Pisabarro A.G."/>
            <person name="Walton J.D."/>
            <person name="Blanchette R.A."/>
            <person name="Henrissat B."/>
            <person name="Martin F."/>
            <person name="Cullen D."/>
            <person name="Hibbett D.S."/>
            <person name="Grigoriev I.V."/>
        </authorList>
    </citation>
    <scope>NUCLEOTIDE SEQUENCE [LARGE SCALE GENOMIC DNA]</scope>
    <source>
        <strain evidence="2">FD-172 SS1</strain>
    </source>
</reference>
<dbReference type="GO" id="GO:0030327">
    <property type="term" value="P:prenylated protein catabolic process"/>
    <property type="evidence" value="ECO:0007669"/>
    <property type="project" value="TreeGrafter"/>
</dbReference>
<gene>
    <name evidence="1" type="ORF">BOTBODRAFT_172979</name>
</gene>
<name>A0A067ML16_BOTB1</name>
<accession>A0A067ML16</accession>
<protein>
    <submittedName>
        <fullName evidence="1">Uncharacterized protein</fullName>
    </submittedName>
</protein>
<dbReference type="PANTHER" id="PTHR15944">
    <property type="entry name" value="FARNESYLCYSTEINE LYASE"/>
    <property type="match status" value="1"/>
</dbReference>
<dbReference type="Gene3D" id="3.50.50.60">
    <property type="entry name" value="FAD/NAD(P)-binding domain"/>
    <property type="match status" value="1"/>
</dbReference>
<dbReference type="InParanoid" id="A0A067ML16"/>
<sequence length="323" mass="34838">MYAKWTLSENSFSAESNSASLRVAIIGAGASGTSVVHWLKQASRQLGAEITVNLYQRSSYIDGRPLDLNPHDDPAYSPIIEMGGTSFAVTDRNLTRAATEFGLEVESYEPEDDGITATWDSTSLRSLCVELGLPAFGTLPKQHGAMGYLPTFPPSTSSGSSVAHGCPLRTASAGLTDQRWVHLCDKALDVSAGAYLSRMGIRDAYMGEVLYLQIQAKYGQNLYQIHALAALHSLGVERRHMVSGNVRIFKGIVLCNTPVIRLVSPAGKKTWLFRTSDAKAPRSGNGSQPAGNTTPSYNHVIVATTYLSVTLNLLPHPEAVALW</sequence>
<dbReference type="Proteomes" id="UP000027195">
    <property type="component" value="Unassembled WGS sequence"/>
</dbReference>
<keyword evidence="2" id="KW-1185">Reference proteome</keyword>
<dbReference type="HOGENOM" id="CLU_021176_0_1_1"/>
<dbReference type="EMBL" id="KL198027">
    <property type="protein sequence ID" value="KDQ16448.1"/>
    <property type="molecule type" value="Genomic_DNA"/>
</dbReference>
<dbReference type="InterPro" id="IPR036188">
    <property type="entry name" value="FAD/NAD-bd_sf"/>
</dbReference>
<evidence type="ECO:0000313" key="2">
    <source>
        <dbReference type="Proteomes" id="UP000027195"/>
    </source>
</evidence>
<dbReference type="PANTHER" id="PTHR15944:SF0">
    <property type="entry name" value="PRENYLCYSTEINE LYASE DOMAIN-CONTAINING PROTEIN"/>
    <property type="match status" value="1"/>
</dbReference>
<evidence type="ECO:0000313" key="1">
    <source>
        <dbReference type="EMBL" id="KDQ16448.1"/>
    </source>
</evidence>